<reference evidence="2" key="1">
    <citation type="submission" date="2020-02" db="EMBL/GenBank/DDBJ databases">
        <authorList>
            <person name="Meier V. D."/>
        </authorList>
    </citation>
    <scope>NUCLEOTIDE SEQUENCE</scope>
    <source>
        <strain evidence="2">AVDCRST_MAG54</strain>
    </source>
</reference>
<feature type="region of interest" description="Disordered" evidence="1">
    <location>
        <begin position="546"/>
        <end position="579"/>
    </location>
</feature>
<evidence type="ECO:0000256" key="1">
    <source>
        <dbReference type="SAM" id="MobiDB-lite"/>
    </source>
</evidence>
<feature type="compositionally biased region" description="Basic residues" evidence="1">
    <location>
        <begin position="347"/>
        <end position="356"/>
    </location>
</feature>
<feature type="compositionally biased region" description="Basic and acidic residues" evidence="1">
    <location>
        <begin position="422"/>
        <end position="437"/>
    </location>
</feature>
<feature type="compositionally biased region" description="Basic residues" evidence="1">
    <location>
        <begin position="555"/>
        <end position="564"/>
    </location>
</feature>
<feature type="non-terminal residue" evidence="2">
    <location>
        <position position="1"/>
    </location>
</feature>
<gene>
    <name evidence="2" type="ORF">AVDCRST_MAG54-1329</name>
</gene>
<feature type="compositionally biased region" description="Basic residues" evidence="1">
    <location>
        <begin position="158"/>
        <end position="183"/>
    </location>
</feature>
<name>A0A6J4HZE3_9PSEU</name>
<evidence type="ECO:0000313" key="2">
    <source>
        <dbReference type="EMBL" id="CAA9237348.1"/>
    </source>
</evidence>
<proteinExistence type="predicted"/>
<feature type="compositionally biased region" description="Basic residues" evidence="1">
    <location>
        <begin position="321"/>
        <end position="338"/>
    </location>
</feature>
<protein>
    <submittedName>
        <fullName evidence="2">FIG092679: Fe-S oxidoreductase</fullName>
    </submittedName>
</protein>
<sequence>GRFRVRAAGAVAAPGPQAGAVRRRRAQRGDQAVGLGAGPLGAVLPRRVRGRAAQPGPDDPLRGPQRAPGRARRAHLRRVARPRGPHARARGPAVHGRRAPARGRVRRARRLVRHRARLHEPAVDPRPRGRPAARRRPRHEPPARARRRPRGVQPRADRRLRRPRGPGRRGGGRRRDHRRRQGRQGRGAGPAGDPRAPRRRPRRVRPGPVRGQLRRGRGDRRRHADQRRRPGARPQAHHLGPRRLALPEGPARPDGRDRPRAHERRDLPRLHARVPLLPGRHDHAPGPRAVAAGRRRDGRAGTQGVGLRRGRPAVALERRPLGHRRDRQGPRRPLRGHQHRPEPAEHPRRRVQRHPGRGADPRRATLRPDVRARGRLGAAPAGDQQDGLRGGAHRHRLHRLRARLAAGEALLHVRSAHRDRRGRAADRVDGPRGDPRRAQGRGPRRHPGDGVDRRVRAQAAHPVPVGRAGRARGGGRAAAQAARGHQRRPQPGPQHRPALPRRPAQPGRGTAQPRRPPYRAGHRARLARRPAVRRLERALLLRALDGRGRGGAPRRPGRRRRVVHHPGPGLPRDPALGPPRLGAGPRLALGRLAGRAGLAGAGRLPLDALLRLWRLPDDGHGDPDRPEFGDTARAPLAADHARRAPHVHAGAQPRVRRRPRRL</sequence>
<feature type="non-terminal residue" evidence="2">
    <location>
        <position position="662"/>
    </location>
</feature>
<feature type="region of interest" description="Disordered" evidence="1">
    <location>
        <begin position="1"/>
        <end position="395"/>
    </location>
</feature>
<feature type="compositionally biased region" description="Low complexity" evidence="1">
    <location>
        <begin position="1"/>
        <end position="20"/>
    </location>
</feature>
<dbReference type="AlphaFoldDB" id="A0A6J4HZE3"/>
<dbReference type="EMBL" id="CADCTH010000176">
    <property type="protein sequence ID" value="CAA9237348.1"/>
    <property type="molecule type" value="Genomic_DNA"/>
</dbReference>
<organism evidence="2">
    <name type="scientific">uncultured Actinomycetospora sp</name>
    <dbReference type="NCBI Taxonomy" id="1135996"/>
    <lineage>
        <taxon>Bacteria</taxon>
        <taxon>Bacillati</taxon>
        <taxon>Actinomycetota</taxon>
        <taxon>Actinomycetes</taxon>
        <taxon>Pseudonocardiales</taxon>
        <taxon>Pseudonocardiaceae</taxon>
        <taxon>Actinomycetospora</taxon>
        <taxon>environmental samples</taxon>
    </lineage>
</organism>
<feature type="compositionally biased region" description="Basic residues" evidence="1">
    <location>
        <begin position="128"/>
        <end position="150"/>
    </location>
</feature>
<feature type="compositionally biased region" description="Basic and acidic residues" evidence="1">
    <location>
        <begin position="251"/>
        <end position="269"/>
    </location>
</feature>
<feature type="compositionally biased region" description="Low complexity" evidence="1">
    <location>
        <begin position="29"/>
        <end position="45"/>
    </location>
</feature>
<feature type="compositionally biased region" description="Basic residues" evidence="1">
    <location>
        <begin position="212"/>
        <end position="241"/>
    </location>
</feature>
<feature type="compositionally biased region" description="Basic residues" evidence="1">
    <location>
        <begin position="516"/>
        <end position="530"/>
    </location>
</feature>
<feature type="compositionally biased region" description="Basic and acidic residues" evidence="1">
    <location>
        <begin position="446"/>
        <end position="455"/>
    </location>
</feature>
<feature type="compositionally biased region" description="Basic and acidic residues" evidence="1">
    <location>
        <begin position="357"/>
        <end position="372"/>
    </location>
</feature>
<feature type="compositionally biased region" description="Basic residues" evidence="1">
    <location>
        <begin position="69"/>
        <end position="117"/>
    </location>
</feature>
<feature type="region of interest" description="Disordered" evidence="1">
    <location>
        <begin position="413"/>
        <end position="530"/>
    </location>
</feature>
<feature type="compositionally biased region" description="Basic and acidic residues" evidence="1">
    <location>
        <begin position="118"/>
        <end position="127"/>
    </location>
</feature>
<accession>A0A6J4HZE3</accession>
<feature type="region of interest" description="Disordered" evidence="1">
    <location>
        <begin position="638"/>
        <end position="662"/>
    </location>
</feature>